<organism evidence="9 10">
    <name type="scientific">Parvularcula maris</name>
    <dbReference type="NCBI Taxonomy" id="2965077"/>
    <lineage>
        <taxon>Bacteria</taxon>
        <taxon>Pseudomonadati</taxon>
        <taxon>Pseudomonadota</taxon>
        <taxon>Alphaproteobacteria</taxon>
        <taxon>Parvularculales</taxon>
        <taxon>Parvularculaceae</taxon>
        <taxon>Parvularcula</taxon>
    </lineage>
</organism>
<dbReference type="Pfam" id="PF01168">
    <property type="entry name" value="Ala_racemase_N"/>
    <property type="match status" value="1"/>
</dbReference>
<dbReference type="InterPro" id="IPR000821">
    <property type="entry name" value="Ala_racemase"/>
</dbReference>
<dbReference type="EC" id="5.1.1.1" evidence="3"/>
<dbReference type="NCBIfam" id="TIGR00492">
    <property type="entry name" value="alr"/>
    <property type="match status" value="1"/>
</dbReference>
<feature type="binding site" evidence="7">
    <location>
        <position position="297"/>
    </location>
    <ligand>
        <name>substrate</name>
    </ligand>
</feature>
<dbReference type="GO" id="GO:0005829">
    <property type="term" value="C:cytosol"/>
    <property type="evidence" value="ECO:0007669"/>
    <property type="project" value="TreeGrafter"/>
</dbReference>
<gene>
    <name evidence="9" type="primary">alr</name>
    <name evidence="9" type="ORF">NOG11_06070</name>
</gene>
<evidence type="ECO:0000256" key="5">
    <source>
        <dbReference type="ARBA" id="ARBA00023235"/>
    </source>
</evidence>
<comment type="cofactor">
    <cofactor evidence="2 6">
        <name>pyridoxal 5'-phosphate</name>
        <dbReference type="ChEBI" id="CHEBI:597326"/>
    </cofactor>
</comment>
<dbReference type="InterPro" id="IPR009006">
    <property type="entry name" value="Ala_racemase/Decarboxylase_C"/>
</dbReference>
<evidence type="ECO:0000256" key="4">
    <source>
        <dbReference type="ARBA" id="ARBA00022898"/>
    </source>
</evidence>
<sequence length="355" mass="37759">MRTRSATLPGTDPRPRLTVDLGAVRRNMAALRALRPSVPVMPVVKANCYGLGSARIVPVLAEAGASGFFISYKEEAERIAEYADGLPFYVLNTLPGADGYTDQIRPVHHSVEELLAFKGPCGMQVEGGMNRIGAQLDDVSRLPPQTQVDLVILHMSHAGEPAAEANDDQRTAFSDAKVALREVFPNAAFGHSATGGALQGGHPEEDFIRPGIGLYGAKAGQLGPMDCAATLEAAVLSVFEVKPGEKVGYSHRFTAQRPTRLATLGIGYADGPPRSLLHRGKALLNGVRCPYAGAVSMDLLTVDVTDAGEIARGDWAEIFGPNLPVDELAEMAGTIGYELLTAVRGRTQRVYVDEG</sequence>
<dbReference type="InterPro" id="IPR011079">
    <property type="entry name" value="Ala_racemase_C"/>
</dbReference>
<evidence type="ECO:0000256" key="6">
    <source>
        <dbReference type="PIRSR" id="PIRSR600821-50"/>
    </source>
</evidence>
<comment type="catalytic activity">
    <reaction evidence="1">
        <text>L-alanine = D-alanine</text>
        <dbReference type="Rhea" id="RHEA:20249"/>
        <dbReference type="ChEBI" id="CHEBI:57416"/>
        <dbReference type="ChEBI" id="CHEBI:57972"/>
        <dbReference type="EC" id="5.1.1.1"/>
    </reaction>
</comment>
<dbReference type="GO" id="GO:0030632">
    <property type="term" value="P:D-alanine biosynthetic process"/>
    <property type="evidence" value="ECO:0007669"/>
    <property type="project" value="TreeGrafter"/>
</dbReference>
<dbReference type="Gene3D" id="3.20.20.10">
    <property type="entry name" value="Alanine racemase"/>
    <property type="match status" value="1"/>
</dbReference>
<feature type="domain" description="Alanine racemase C-terminal" evidence="8">
    <location>
        <begin position="228"/>
        <end position="352"/>
    </location>
</feature>
<dbReference type="RefSeq" id="WP_256618815.1">
    <property type="nucleotide sequence ID" value="NZ_JANIBC010000003.1"/>
</dbReference>
<evidence type="ECO:0000256" key="1">
    <source>
        <dbReference type="ARBA" id="ARBA00000316"/>
    </source>
</evidence>
<evidence type="ECO:0000259" key="8">
    <source>
        <dbReference type="SMART" id="SM01005"/>
    </source>
</evidence>
<evidence type="ECO:0000256" key="3">
    <source>
        <dbReference type="ARBA" id="ARBA00013089"/>
    </source>
</evidence>
<name>A0A9X2L8A5_9PROT</name>
<dbReference type="SUPFAM" id="SSF51419">
    <property type="entry name" value="PLP-binding barrel"/>
    <property type="match status" value="1"/>
</dbReference>
<evidence type="ECO:0000313" key="10">
    <source>
        <dbReference type="Proteomes" id="UP001142610"/>
    </source>
</evidence>
<feature type="modified residue" description="N6-(pyridoxal phosphate)lysine" evidence="6">
    <location>
        <position position="45"/>
    </location>
</feature>
<protein>
    <recommendedName>
        <fullName evidence="3">alanine racemase</fullName>
        <ecNumber evidence="3">5.1.1.1</ecNumber>
    </recommendedName>
</protein>
<dbReference type="CDD" id="cd00430">
    <property type="entry name" value="PLPDE_III_AR"/>
    <property type="match status" value="1"/>
</dbReference>
<dbReference type="Proteomes" id="UP001142610">
    <property type="component" value="Unassembled WGS sequence"/>
</dbReference>
<dbReference type="Gene3D" id="2.40.37.10">
    <property type="entry name" value="Lyase, Ornithine Decarboxylase, Chain A, domain 1"/>
    <property type="match status" value="1"/>
</dbReference>
<dbReference type="GO" id="GO:0008784">
    <property type="term" value="F:alanine racemase activity"/>
    <property type="evidence" value="ECO:0007669"/>
    <property type="project" value="UniProtKB-EC"/>
</dbReference>
<keyword evidence="10" id="KW-1185">Reference proteome</keyword>
<dbReference type="AlphaFoldDB" id="A0A9X2L8A5"/>
<reference evidence="9" key="1">
    <citation type="submission" date="2022-07" db="EMBL/GenBank/DDBJ databases">
        <title>Parvularcula maris sp. nov., an algicidal bacterium isolated from seawater.</title>
        <authorList>
            <person name="Li F."/>
        </authorList>
    </citation>
    <scope>NUCLEOTIDE SEQUENCE</scope>
    <source>
        <strain evidence="9">BGMRC 0090</strain>
    </source>
</reference>
<keyword evidence="5 9" id="KW-0413">Isomerase</keyword>
<dbReference type="EMBL" id="JANIBC010000003">
    <property type="protein sequence ID" value="MCQ8184954.1"/>
    <property type="molecule type" value="Genomic_DNA"/>
</dbReference>
<keyword evidence="4 6" id="KW-0663">Pyridoxal phosphate</keyword>
<dbReference type="SUPFAM" id="SSF50621">
    <property type="entry name" value="Alanine racemase C-terminal domain-like"/>
    <property type="match status" value="1"/>
</dbReference>
<evidence type="ECO:0000256" key="2">
    <source>
        <dbReference type="ARBA" id="ARBA00001933"/>
    </source>
</evidence>
<feature type="binding site" evidence="7">
    <location>
        <position position="131"/>
    </location>
    <ligand>
        <name>substrate</name>
    </ligand>
</feature>
<evidence type="ECO:0000313" key="9">
    <source>
        <dbReference type="EMBL" id="MCQ8184954.1"/>
    </source>
</evidence>
<dbReference type="PANTHER" id="PTHR30511:SF0">
    <property type="entry name" value="ALANINE RACEMASE, CATABOLIC-RELATED"/>
    <property type="match status" value="1"/>
</dbReference>
<dbReference type="Pfam" id="PF00842">
    <property type="entry name" value="Ala_racemase_C"/>
    <property type="match status" value="1"/>
</dbReference>
<dbReference type="InterPro" id="IPR029066">
    <property type="entry name" value="PLP-binding_barrel"/>
</dbReference>
<accession>A0A9X2L8A5</accession>
<dbReference type="PANTHER" id="PTHR30511">
    <property type="entry name" value="ALANINE RACEMASE"/>
    <property type="match status" value="1"/>
</dbReference>
<proteinExistence type="predicted"/>
<dbReference type="InterPro" id="IPR001608">
    <property type="entry name" value="Ala_racemase_N"/>
</dbReference>
<evidence type="ECO:0000256" key="7">
    <source>
        <dbReference type="PIRSR" id="PIRSR600821-52"/>
    </source>
</evidence>
<dbReference type="PRINTS" id="PR00992">
    <property type="entry name" value="ALARACEMASE"/>
</dbReference>
<comment type="caution">
    <text evidence="9">The sequence shown here is derived from an EMBL/GenBank/DDBJ whole genome shotgun (WGS) entry which is preliminary data.</text>
</comment>
<dbReference type="GO" id="GO:0030170">
    <property type="term" value="F:pyridoxal phosphate binding"/>
    <property type="evidence" value="ECO:0007669"/>
    <property type="project" value="TreeGrafter"/>
</dbReference>
<dbReference type="SMART" id="SM01005">
    <property type="entry name" value="Ala_racemase_C"/>
    <property type="match status" value="1"/>
</dbReference>